<evidence type="ECO:0000256" key="6">
    <source>
        <dbReference type="ARBA" id="ARBA00022989"/>
    </source>
</evidence>
<comment type="caution">
    <text evidence="10">The sequence shown here is derived from an EMBL/GenBank/DDBJ whole genome shotgun (WGS) entry which is preliminary data.</text>
</comment>
<keyword evidence="5 8" id="KW-0812">Transmembrane</keyword>
<dbReference type="Gene3D" id="1.20.1720.10">
    <property type="entry name" value="Multidrug resistance protein D"/>
    <property type="match status" value="1"/>
</dbReference>
<evidence type="ECO:0000256" key="4">
    <source>
        <dbReference type="ARBA" id="ARBA00022475"/>
    </source>
</evidence>
<dbReference type="Pfam" id="PF07690">
    <property type="entry name" value="MFS_1"/>
    <property type="match status" value="1"/>
</dbReference>
<feature type="transmembrane region" description="Helical" evidence="8">
    <location>
        <begin position="117"/>
        <end position="138"/>
    </location>
</feature>
<dbReference type="CDD" id="cd17320">
    <property type="entry name" value="MFS_MdfA_MDR_like"/>
    <property type="match status" value="1"/>
</dbReference>
<comment type="subcellular location">
    <subcellularLocation>
        <location evidence="1">Cell membrane</location>
        <topology evidence="1">Multi-pass membrane protein</topology>
    </subcellularLocation>
</comment>
<dbReference type="InterPro" id="IPR036259">
    <property type="entry name" value="MFS_trans_sf"/>
</dbReference>
<keyword evidence="4" id="KW-1003">Cell membrane</keyword>
<feature type="transmembrane region" description="Helical" evidence="8">
    <location>
        <begin position="21"/>
        <end position="41"/>
    </location>
</feature>
<feature type="transmembrane region" description="Helical" evidence="8">
    <location>
        <begin position="264"/>
        <end position="285"/>
    </location>
</feature>
<evidence type="ECO:0000256" key="5">
    <source>
        <dbReference type="ARBA" id="ARBA00022692"/>
    </source>
</evidence>
<dbReference type="Proteomes" id="UP001165587">
    <property type="component" value="Unassembled WGS sequence"/>
</dbReference>
<dbReference type="PANTHER" id="PTHR23502">
    <property type="entry name" value="MAJOR FACILITATOR SUPERFAMILY"/>
    <property type="match status" value="1"/>
</dbReference>
<feature type="transmembrane region" description="Helical" evidence="8">
    <location>
        <begin position="221"/>
        <end position="244"/>
    </location>
</feature>
<dbReference type="GO" id="GO:0005886">
    <property type="term" value="C:plasma membrane"/>
    <property type="evidence" value="ECO:0007669"/>
    <property type="project" value="UniProtKB-SubCell"/>
</dbReference>
<dbReference type="PROSITE" id="PS50850">
    <property type="entry name" value="MFS"/>
    <property type="match status" value="1"/>
</dbReference>
<gene>
    <name evidence="10" type="ORF">N1028_16465</name>
</gene>
<evidence type="ECO:0000313" key="10">
    <source>
        <dbReference type="EMBL" id="MCS5727490.1"/>
    </source>
</evidence>
<evidence type="ECO:0000256" key="3">
    <source>
        <dbReference type="ARBA" id="ARBA00022448"/>
    </source>
</evidence>
<proteinExistence type="inferred from homology"/>
<keyword evidence="3" id="KW-0813">Transport</keyword>
<dbReference type="SUPFAM" id="SSF103473">
    <property type="entry name" value="MFS general substrate transporter"/>
    <property type="match status" value="1"/>
</dbReference>
<evidence type="ECO:0000256" key="2">
    <source>
        <dbReference type="ARBA" id="ARBA00006236"/>
    </source>
</evidence>
<feature type="transmembrane region" description="Helical" evidence="8">
    <location>
        <begin position="180"/>
        <end position="200"/>
    </location>
</feature>
<feature type="transmembrane region" description="Helical" evidence="8">
    <location>
        <begin position="150"/>
        <end position="168"/>
    </location>
</feature>
<evidence type="ECO:0000313" key="11">
    <source>
        <dbReference type="Proteomes" id="UP001165587"/>
    </source>
</evidence>
<keyword evidence="7 8" id="KW-0472">Membrane</keyword>
<dbReference type="EMBL" id="JANLCK010000011">
    <property type="protein sequence ID" value="MCS5727490.1"/>
    <property type="molecule type" value="Genomic_DNA"/>
</dbReference>
<feature type="domain" description="Major facilitator superfamily (MFS) profile" evidence="9">
    <location>
        <begin position="26"/>
        <end position="406"/>
    </location>
</feature>
<feature type="transmembrane region" description="Helical" evidence="8">
    <location>
        <begin position="318"/>
        <end position="337"/>
    </location>
</feature>
<evidence type="ECO:0000256" key="1">
    <source>
        <dbReference type="ARBA" id="ARBA00004651"/>
    </source>
</evidence>
<dbReference type="NCBIfam" id="TIGR00710">
    <property type="entry name" value="efflux_Bcr_CflA"/>
    <property type="match status" value="1"/>
</dbReference>
<comment type="similarity">
    <text evidence="2">Belongs to the major facilitator superfamily. Bcr/CmlA family.</text>
</comment>
<organism evidence="10 11">
    <name type="scientific">Herbiconiux oxytropis</name>
    <dbReference type="NCBI Taxonomy" id="2970915"/>
    <lineage>
        <taxon>Bacteria</taxon>
        <taxon>Bacillati</taxon>
        <taxon>Actinomycetota</taxon>
        <taxon>Actinomycetes</taxon>
        <taxon>Micrococcales</taxon>
        <taxon>Microbacteriaceae</taxon>
        <taxon>Herbiconiux</taxon>
    </lineage>
</organism>
<accession>A0AA42BUF7</accession>
<name>A0AA42BUF7_9MICO</name>
<feature type="transmembrane region" description="Helical" evidence="8">
    <location>
        <begin position="380"/>
        <end position="401"/>
    </location>
</feature>
<keyword evidence="6 8" id="KW-1133">Transmembrane helix</keyword>
<evidence type="ECO:0000259" key="9">
    <source>
        <dbReference type="PROSITE" id="PS50850"/>
    </source>
</evidence>
<reference evidence="10" key="1">
    <citation type="submission" date="2022-08" db="EMBL/GenBank/DDBJ databases">
        <authorList>
            <person name="Deng Y."/>
            <person name="Han X.-F."/>
            <person name="Zhang Y.-Q."/>
        </authorList>
    </citation>
    <scope>NUCLEOTIDE SEQUENCE</scope>
    <source>
        <strain evidence="10">CPCC 203407</strain>
    </source>
</reference>
<feature type="transmembrane region" description="Helical" evidence="8">
    <location>
        <begin position="292"/>
        <end position="312"/>
    </location>
</feature>
<dbReference type="AlphaFoldDB" id="A0AA42BUF7"/>
<protein>
    <submittedName>
        <fullName evidence="10">Multidrug effflux MFS transporter</fullName>
    </submittedName>
</protein>
<dbReference type="GO" id="GO:1990961">
    <property type="term" value="P:xenobiotic detoxification by transmembrane export across the plasma membrane"/>
    <property type="evidence" value="ECO:0007669"/>
    <property type="project" value="InterPro"/>
</dbReference>
<feature type="transmembrane region" description="Helical" evidence="8">
    <location>
        <begin position="349"/>
        <end position="368"/>
    </location>
</feature>
<dbReference type="InterPro" id="IPR004812">
    <property type="entry name" value="Efflux_drug-R_Bcr/CmlA"/>
</dbReference>
<feature type="transmembrane region" description="Helical" evidence="8">
    <location>
        <begin position="61"/>
        <end position="80"/>
    </location>
</feature>
<dbReference type="RefSeq" id="WP_259530480.1">
    <property type="nucleotide sequence ID" value="NZ_JANLCK010000011.1"/>
</dbReference>
<dbReference type="InterPro" id="IPR020846">
    <property type="entry name" value="MFS_dom"/>
</dbReference>
<dbReference type="InterPro" id="IPR011701">
    <property type="entry name" value="MFS"/>
</dbReference>
<dbReference type="PANTHER" id="PTHR23502:SF132">
    <property type="entry name" value="POLYAMINE TRANSPORTER 2-RELATED"/>
    <property type="match status" value="1"/>
</dbReference>
<evidence type="ECO:0000256" key="8">
    <source>
        <dbReference type="SAM" id="Phobius"/>
    </source>
</evidence>
<evidence type="ECO:0000256" key="7">
    <source>
        <dbReference type="ARBA" id="ARBA00023136"/>
    </source>
</evidence>
<sequence>MQKPAPSTSASASTARDGRAGITPGLLVVLALLSAIAPIGTDLYLPAFTQMTGDLDASATEVQLSLTAFLLGVAGGQLVFGPLSDRFGRFRPLLIGSVICVVASAAAALAPTIGVLVVARLVQGMAGAAGMVIGRAMVSDLASGRAAARAFSLMMIVGGVAPVLAPFIGSLLTDVVRWRGILWVVTGLAVVMLVAVVVVVRETHTGRRPLDRSAGVGKRALLSRTYLGNLLAFGFGFSVMMAYISASPFVYQVMVGMTPLQYGLSFGVNAVGLVGMSAISARLTSRFAPRRLLGTGLTLVLAATVVLLTLVLTGAPAALLPIPIFVAVASLGLVMGNATAGALSAVPHIAGLGSAVLGALQFGLAALVSPLVSLGGEASALPLAIVMCSSAVIAVTAFLVAGPRRGSLTAISRE</sequence>
<dbReference type="GO" id="GO:0042910">
    <property type="term" value="F:xenobiotic transmembrane transporter activity"/>
    <property type="evidence" value="ECO:0007669"/>
    <property type="project" value="InterPro"/>
</dbReference>
<feature type="transmembrane region" description="Helical" evidence="8">
    <location>
        <begin position="92"/>
        <end position="111"/>
    </location>
</feature>
<keyword evidence="11" id="KW-1185">Reference proteome</keyword>